<comment type="caution">
    <text evidence="1">The sequence shown here is derived from an EMBL/GenBank/DDBJ whole genome shotgun (WGS) entry which is preliminary data.</text>
</comment>
<organism evidence="1 2">
    <name type="scientific">Haliea salexigens</name>
    <dbReference type="NCBI Taxonomy" id="287487"/>
    <lineage>
        <taxon>Bacteria</taxon>
        <taxon>Pseudomonadati</taxon>
        <taxon>Pseudomonadota</taxon>
        <taxon>Gammaproteobacteria</taxon>
        <taxon>Cellvibrionales</taxon>
        <taxon>Halieaceae</taxon>
        <taxon>Haliea</taxon>
    </lineage>
</organism>
<evidence type="ECO:0000313" key="2">
    <source>
        <dbReference type="Proteomes" id="UP000259273"/>
    </source>
</evidence>
<evidence type="ECO:0000313" key="1">
    <source>
        <dbReference type="EMBL" id="HAN27868.1"/>
    </source>
</evidence>
<name>A0A3C1KN17_9GAMM</name>
<protein>
    <submittedName>
        <fullName evidence="1">Uncharacterized protein</fullName>
    </submittedName>
</protein>
<gene>
    <name evidence="1" type="ORF">DCP75_09145</name>
</gene>
<dbReference type="EMBL" id="DMND01000128">
    <property type="protein sequence ID" value="HAN27868.1"/>
    <property type="molecule type" value="Genomic_DNA"/>
</dbReference>
<proteinExistence type="predicted"/>
<sequence length="68" mass="7233">MEANTTHKRSTAIGVIGSESVPPYNEEHSATGCARARTRAFAAPAELGAVDLHYCFLNILAEKSISIS</sequence>
<dbReference type="AlphaFoldDB" id="A0A3C1KN17"/>
<reference evidence="1 2" key="1">
    <citation type="journal article" date="2018" name="Nat. Biotechnol.">
        <title>A standardized bacterial taxonomy based on genome phylogeny substantially revises the tree of life.</title>
        <authorList>
            <person name="Parks D.H."/>
            <person name="Chuvochina M."/>
            <person name="Waite D.W."/>
            <person name="Rinke C."/>
            <person name="Skarshewski A."/>
            <person name="Chaumeil P.A."/>
            <person name="Hugenholtz P."/>
        </authorList>
    </citation>
    <scope>NUCLEOTIDE SEQUENCE [LARGE SCALE GENOMIC DNA]</scope>
    <source>
        <strain evidence="1">UBA9158</strain>
    </source>
</reference>
<accession>A0A3C1KN17</accession>
<dbReference type="Proteomes" id="UP000259273">
    <property type="component" value="Unassembled WGS sequence"/>
</dbReference>